<evidence type="ECO:0000313" key="3">
    <source>
        <dbReference type="EMBL" id="SHM37964.1"/>
    </source>
</evidence>
<accession>A0A1M7IB37</accession>
<dbReference type="Pfam" id="PF10011">
    <property type="entry name" value="DUF2254"/>
    <property type="match status" value="1"/>
</dbReference>
<feature type="chain" id="PRO_5009926868" evidence="2">
    <location>
        <begin position="37"/>
        <end position="423"/>
    </location>
</feature>
<feature type="transmembrane region" description="Helical" evidence="1">
    <location>
        <begin position="133"/>
        <end position="154"/>
    </location>
</feature>
<feature type="transmembrane region" description="Helical" evidence="1">
    <location>
        <begin position="103"/>
        <end position="121"/>
    </location>
</feature>
<name>A0A1M7IB37_9FLAO</name>
<dbReference type="EMBL" id="LT670848">
    <property type="protein sequence ID" value="SHM37964.1"/>
    <property type="molecule type" value="Genomic_DNA"/>
</dbReference>
<feature type="signal peptide" evidence="2">
    <location>
        <begin position="1"/>
        <end position="36"/>
    </location>
</feature>
<keyword evidence="1" id="KW-0812">Transmembrane</keyword>
<keyword evidence="4" id="KW-1185">Reference proteome</keyword>
<keyword evidence="1" id="KW-1133">Transmembrane helix</keyword>
<dbReference type="OrthoDB" id="2955631at2"/>
<dbReference type="AlphaFoldDB" id="A0A1M7IB37"/>
<reference evidence="4" key="1">
    <citation type="submission" date="2016-11" db="EMBL/GenBank/DDBJ databases">
        <authorList>
            <person name="Varghese N."/>
            <person name="Submissions S."/>
        </authorList>
    </citation>
    <scope>NUCLEOTIDE SEQUENCE [LARGE SCALE GENOMIC DNA]</scope>
    <source>
        <strain evidence="4">ACAM 48</strain>
    </source>
</reference>
<dbReference type="RefSeq" id="WP_079733813.1">
    <property type="nucleotide sequence ID" value="NZ_LT670848.1"/>
</dbReference>
<organism evidence="3 4">
    <name type="scientific">Salegentibacter salegens</name>
    <dbReference type="NCBI Taxonomy" id="143223"/>
    <lineage>
        <taxon>Bacteria</taxon>
        <taxon>Pseudomonadati</taxon>
        <taxon>Bacteroidota</taxon>
        <taxon>Flavobacteriia</taxon>
        <taxon>Flavobacteriales</taxon>
        <taxon>Flavobacteriaceae</taxon>
        <taxon>Salegentibacter</taxon>
    </lineage>
</organism>
<keyword evidence="2" id="KW-0732">Signal</keyword>
<evidence type="ECO:0000256" key="1">
    <source>
        <dbReference type="SAM" id="Phobius"/>
    </source>
</evidence>
<feature type="transmembrane region" description="Helical" evidence="1">
    <location>
        <begin position="60"/>
        <end position="82"/>
    </location>
</feature>
<proteinExistence type="predicted"/>
<dbReference type="InterPro" id="IPR018723">
    <property type="entry name" value="DUF2254_membrane"/>
</dbReference>
<sequence>MKKKIIIYYNRIQERLWFRPLIFCLISVAAALIAHQADETQLNDLVPIIKSESIEGLLDILSSSMLVISIFAVASMLSAYSAASTTATPRSFKIVITDDVSQYALSTFIGAFIFSIVATVAMDNGYYNQAGKFILFLITLVFFAVVILTFLRWVDSISRLGRLERTIMQVEAVAAKSLSNYIKNPLLNALPITGKFPDGKSVLADSIGYVEHINMHALQDLAKEMGLKIRLNCLPGKFIHKNFVIAFISSNQDLDMSKVTQKLNDAIHVGHTRLFPEDPRFGLLTLAEIASRALSTGINDPGTAIQIITSQERLLFLWNDEIENSTEITVLYDCIEVPQISMEELFDDAFRSISRDGAGYIEVMLRLQKTFNSLETINDAEIKAAAIQYSKYAFNSAELAIKLKHDLDILEKQCLFSYSRYAR</sequence>
<keyword evidence="1" id="KW-0472">Membrane</keyword>
<evidence type="ECO:0000256" key="2">
    <source>
        <dbReference type="SAM" id="SignalP"/>
    </source>
</evidence>
<dbReference type="STRING" id="143223.SAMN05878281_0485"/>
<evidence type="ECO:0000313" key="4">
    <source>
        <dbReference type="Proteomes" id="UP000190235"/>
    </source>
</evidence>
<gene>
    <name evidence="3" type="ORF">SAMN05878281_0485</name>
</gene>
<dbReference type="Proteomes" id="UP000190235">
    <property type="component" value="Chromosome I"/>
</dbReference>
<protein>
    <submittedName>
        <fullName evidence="3">Uncharacterized membrane protein</fullName>
    </submittedName>
</protein>